<feature type="region of interest" description="Disordered" evidence="1">
    <location>
        <begin position="421"/>
        <end position="440"/>
    </location>
</feature>
<proteinExistence type="predicted"/>
<reference evidence="2" key="1">
    <citation type="journal article" date="2022" name="Int. J. Mol. Sci.">
        <title>Draft Genome of Tanacetum Coccineum: Genomic Comparison of Closely Related Tanacetum-Family Plants.</title>
        <authorList>
            <person name="Yamashiro T."/>
            <person name="Shiraishi A."/>
            <person name="Nakayama K."/>
            <person name="Satake H."/>
        </authorList>
    </citation>
    <scope>NUCLEOTIDE SEQUENCE</scope>
</reference>
<keyword evidence="3" id="KW-1185">Reference proteome</keyword>
<feature type="compositionally biased region" description="Basic and acidic residues" evidence="1">
    <location>
        <begin position="162"/>
        <end position="173"/>
    </location>
</feature>
<accession>A0ABQ5G1K3</accession>
<name>A0ABQ5G1K3_9ASTR</name>
<evidence type="ECO:0000256" key="1">
    <source>
        <dbReference type="SAM" id="MobiDB-lite"/>
    </source>
</evidence>
<feature type="region of interest" description="Disordered" evidence="1">
    <location>
        <begin position="121"/>
        <end position="187"/>
    </location>
</feature>
<organism evidence="2 3">
    <name type="scientific">Tanacetum coccineum</name>
    <dbReference type="NCBI Taxonomy" id="301880"/>
    <lineage>
        <taxon>Eukaryota</taxon>
        <taxon>Viridiplantae</taxon>
        <taxon>Streptophyta</taxon>
        <taxon>Embryophyta</taxon>
        <taxon>Tracheophyta</taxon>
        <taxon>Spermatophyta</taxon>
        <taxon>Magnoliopsida</taxon>
        <taxon>eudicotyledons</taxon>
        <taxon>Gunneridae</taxon>
        <taxon>Pentapetalae</taxon>
        <taxon>asterids</taxon>
        <taxon>campanulids</taxon>
        <taxon>Asterales</taxon>
        <taxon>Asteraceae</taxon>
        <taxon>Asteroideae</taxon>
        <taxon>Anthemideae</taxon>
        <taxon>Anthemidinae</taxon>
        <taxon>Tanacetum</taxon>
    </lineage>
</organism>
<dbReference type="Proteomes" id="UP001151760">
    <property type="component" value="Unassembled WGS sequence"/>
</dbReference>
<comment type="caution">
    <text evidence="2">The sequence shown here is derived from an EMBL/GenBank/DDBJ whole genome shotgun (WGS) entry which is preliminary data.</text>
</comment>
<gene>
    <name evidence="2" type="ORF">Tco_1020187</name>
</gene>
<reference evidence="2" key="2">
    <citation type="submission" date="2022-01" db="EMBL/GenBank/DDBJ databases">
        <authorList>
            <person name="Yamashiro T."/>
            <person name="Shiraishi A."/>
            <person name="Satake H."/>
            <person name="Nakayama K."/>
        </authorList>
    </citation>
    <scope>NUCLEOTIDE SEQUENCE</scope>
</reference>
<evidence type="ECO:0000313" key="3">
    <source>
        <dbReference type="Proteomes" id="UP001151760"/>
    </source>
</evidence>
<protein>
    <submittedName>
        <fullName evidence="2">Uncharacterized protein</fullName>
    </submittedName>
</protein>
<sequence length="440" mass="50948">MEEPIQKYPQQVDYKELIKESVQANIINKVKNQLPKFLPKAVSDRKNALEKTPFPVAQSFSQAQSSLKVAELLSEYELKTILFEKMDESCSYQTHEKNQAIYDDMLNSLILDDDIARGQADVEKGKKTKRRRTKESEPSKKSSTSKEPSKDNDAYQPLDDSTQTKDKAPKQDWFEQPPRPPTPDTKWNKRQVVLDQPEHPWFNQMVSAAKDPLSFDELMTTPIDFSNNIELEYNMQECFKALTKKLDWNNTEGDRCPFDLTKPLPLKGSPGRLTIAAEYFFNNDLEFLKSSDPEKKYITYITKTKVARYEIVGIEDMVPMLWSSTQVGYNKDAEKEIKHWGEKHQLCVSVKKLYGYGHLEEIAVRRVDRKVYKFKEGDFVDLHLNDIEDMLLLTVQHKLFQIDGSDIVNLISPSYVHNKSYHKTSSQGSPAWCRELPKET</sequence>
<dbReference type="EMBL" id="BQNB010017923">
    <property type="protein sequence ID" value="GJT68707.1"/>
    <property type="molecule type" value="Genomic_DNA"/>
</dbReference>
<evidence type="ECO:0000313" key="2">
    <source>
        <dbReference type="EMBL" id="GJT68707.1"/>
    </source>
</evidence>